<name>A0ACC1TBA4_9APHY</name>
<reference evidence="1" key="1">
    <citation type="submission" date="2022-07" db="EMBL/GenBank/DDBJ databases">
        <title>Genome Sequence of Phlebia brevispora.</title>
        <authorList>
            <person name="Buettner E."/>
        </authorList>
    </citation>
    <scope>NUCLEOTIDE SEQUENCE</scope>
    <source>
        <strain evidence="1">MPL23</strain>
    </source>
</reference>
<sequence>MDFTGFLAYTAAETMQPSLDCLTQDLKKLSLESISLDRMISSNQVDEDDADCTLIEYHSHGNRDVCYGEALSKPSENPCGDDREASPECREANYQQFITLVPCQHTFHAAHLSSSIPASAVPNPHNLSFLKGYIPPSTTSCDSSQSQAKCLKRVLPASWTDPATLPYEEELIKSRSNILAKKIDKRRPRF</sequence>
<accession>A0ACC1TBA4</accession>
<comment type="caution">
    <text evidence="1">The sequence shown here is derived from an EMBL/GenBank/DDBJ whole genome shotgun (WGS) entry which is preliminary data.</text>
</comment>
<protein>
    <submittedName>
        <fullName evidence="1">Uncharacterized protein</fullName>
    </submittedName>
</protein>
<evidence type="ECO:0000313" key="2">
    <source>
        <dbReference type="Proteomes" id="UP001148662"/>
    </source>
</evidence>
<gene>
    <name evidence="1" type="ORF">NM688_g1597</name>
</gene>
<dbReference type="EMBL" id="JANHOG010000177">
    <property type="protein sequence ID" value="KAJ3557203.1"/>
    <property type="molecule type" value="Genomic_DNA"/>
</dbReference>
<dbReference type="Proteomes" id="UP001148662">
    <property type="component" value="Unassembled WGS sequence"/>
</dbReference>
<proteinExistence type="predicted"/>
<organism evidence="1 2">
    <name type="scientific">Phlebia brevispora</name>
    <dbReference type="NCBI Taxonomy" id="194682"/>
    <lineage>
        <taxon>Eukaryota</taxon>
        <taxon>Fungi</taxon>
        <taxon>Dikarya</taxon>
        <taxon>Basidiomycota</taxon>
        <taxon>Agaricomycotina</taxon>
        <taxon>Agaricomycetes</taxon>
        <taxon>Polyporales</taxon>
        <taxon>Meruliaceae</taxon>
        <taxon>Phlebia</taxon>
    </lineage>
</organism>
<keyword evidence="2" id="KW-1185">Reference proteome</keyword>
<evidence type="ECO:0000313" key="1">
    <source>
        <dbReference type="EMBL" id="KAJ3557203.1"/>
    </source>
</evidence>